<keyword evidence="5" id="KW-1185">Reference proteome</keyword>
<dbReference type="PROSITE" id="PS51532">
    <property type="entry name" value="PITH"/>
    <property type="match status" value="1"/>
</dbReference>
<dbReference type="OrthoDB" id="2635at2759"/>
<comment type="caution">
    <text evidence="4">The sequence shown here is derived from an EMBL/GenBank/DDBJ whole genome shotgun (WGS) entry which is preliminary data.</text>
</comment>
<evidence type="ECO:0000259" key="3">
    <source>
        <dbReference type="PROSITE" id="PS51532"/>
    </source>
</evidence>
<name>A0A1Z5JIG6_FISSO</name>
<dbReference type="InParanoid" id="A0A1Z5JIG6"/>
<dbReference type="Gene3D" id="2.60.120.470">
    <property type="entry name" value="PITH domain"/>
    <property type="match status" value="1"/>
</dbReference>
<dbReference type="InterPro" id="IPR008979">
    <property type="entry name" value="Galactose-bd-like_sf"/>
</dbReference>
<dbReference type="PANTHER" id="PTHR12175">
    <property type="entry name" value="AD039 HT014 THIOREDOXIN FAMILY TRP26"/>
    <property type="match status" value="1"/>
</dbReference>
<dbReference type="PANTHER" id="PTHR12175:SF1">
    <property type="entry name" value="PITH DOMAIN-CONTAINING PROTEIN 1"/>
    <property type="match status" value="1"/>
</dbReference>
<reference evidence="4 5" key="1">
    <citation type="journal article" date="2015" name="Plant Cell">
        <title>Oil accumulation by the oleaginous diatom Fistulifera solaris as revealed by the genome and transcriptome.</title>
        <authorList>
            <person name="Tanaka T."/>
            <person name="Maeda Y."/>
            <person name="Veluchamy A."/>
            <person name="Tanaka M."/>
            <person name="Abida H."/>
            <person name="Marechal E."/>
            <person name="Bowler C."/>
            <person name="Muto M."/>
            <person name="Sunaga Y."/>
            <person name="Tanaka M."/>
            <person name="Yoshino T."/>
            <person name="Taniguchi T."/>
            <person name="Fukuda Y."/>
            <person name="Nemoto M."/>
            <person name="Matsumoto M."/>
            <person name="Wong P.S."/>
            <person name="Aburatani S."/>
            <person name="Fujibuchi W."/>
        </authorList>
    </citation>
    <scope>NUCLEOTIDE SEQUENCE [LARGE SCALE GENOMIC DNA]</scope>
    <source>
        <strain evidence="4 5">JPCC DA0580</strain>
    </source>
</reference>
<organism evidence="4 5">
    <name type="scientific">Fistulifera solaris</name>
    <name type="common">Oleaginous diatom</name>
    <dbReference type="NCBI Taxonomy" id="1519565"/>
    <lineage>
        <taxon>Eukaryota</taxon>
        <taxon>Sar</taxon>
        <taxon>Stramenopiles</taxon>
        <taxon>Ochrophyta</taxon>
        <taxon>Bacillariophyta</taxon>
        <taxon>Bacillariophyceae</taxon>
        <taxon>Bacillariophycidae</taxon>
        <taxon>Naviculales</taxon>
        <taxon>Naviculaceae</taxon>
        <taxon>Fistulifera</taxon>
    </lineage>
</organism>
<feature type="region of interest" description="Disordered" evidence="2">
    <location>
        <begin position="164"/>
        <end position="186"/>
    </location>
</feature>
<dbReference type="FunCoup" id="A0A1Z5JIG6">
    <property type="interactions" value="830"/>
</dbReference>
<dbReference type="InterPro" id="IPR010400">
    <property type="entry name" value="PITH_dom"/>
</dbReference>
<evidence type="ECO:0000313" key="5">
    <source>
        <dbReference type="Proteomes" id="UP000198406"/>
    </source>
</evidence>
<evidence type="ECO:0000256" key="1">
    <source>
        <dbReference type="ARBA" id="ARBA00025788"/>
    </source>
</evidence>
<protein>
    <recommendedName>
        <fullName evidence="3">PITH domain-containing protein</fullName>
    </recommendedName>
</protein>
<evidence type="ECO:0000313" key="4">
    <source>
        <dbReference type="EMBL" id="GAX13803.1"/>
    </source>
</evidence>
<sequence length="231" mass="25744">MDPPECQGHSHDHDHTDDLGLSLRQYMDIPRVTCLNEVVAGSGREILKYHQDRLSSTPSLQSPPEDPELLLTIPFTEAVTVQSICICTTNNTSAHRTAAPRKIRLFTNREDLDFDMMHDDLPPQQTLELLPPDHLEGGTIDYPCRPAGRFQNISSLSLFVETNYNSSANGDDDDDDDDEKEENGGTEITYIGLKGKGTKAKRMIVEAVYEAQGMPEDHKVPGDELANHNIM</sequence>
<dbReference type="Proteomes" id="UP000198406">
    <property type="component" value="Unassembled WGS sequence"/>
</dbReference>
<accession>A0A1Z5JIG6</accession>
<dbReference type="EMBL" id="BDSP01000073">
    <property type="protein sequence ID" value="GAX13803.1"/>
    <property type="molecule type" value="Genomic_DNA"/>
</dbReference>
<dbReference type="InterPro" id="IPR037047">
    <property type="entry name" value="PITH_dom_sf"/>
</dbReference>
<dbReference type="AlphaFoldDB" id="A0A1Z5JIG6"/>
<gene>
    <name evidence="4" type="ORF">FisN_30Lh097</name>
</gene>
<feature type="compositionally biased region" description="Acidic residues" evidence="2">
    <location>
        <begin position="170"/>
        <end position="181"/>
    </location>
</feature>
<dbReference type="GO" id="GO:0005737">
    <property type="term" value="C:cytoplasm"/>
    <property type="evidence" value="ECO:0007669"/>
    <property type="project" value="UniProtKB-ARBA"/>
</dbReference>
<comment type="similarity">
    <text evidence="1">Belongs to the PITHD1 family.</text>
</comment>
<dbReference type="Pfam" id="PF06201">
    <property type="entry name" value="PITH"/>
    <property type="match status" value="1"/>
</dbReference>
<feature type="domain" description="PITH" evidence="3">
    <location>
        <begin position="12"/>
        <end position="213"/>
    </location>
</feature>
<dbReference type="InterPro" id="IPR045099">
    <property type="entry name" value="PITH1-like"/>
</dbReference>
<proteinExistence type="inferred from homology"/>
<dbReference type="SUPFAM" id="SSF49785">
    <property type="entry name" value="Galactose-binding domain-like"/>
    <property type="match status" value="1"/>
</dbReference>
<evidence type="ECO:0000256" key="2">
    <source>
        <dbReference type="SAM" id="MobiDB-lite"/>
    </source>
</evidence>